<dbReference type="STRING" id="1120977.GCA_000619845_02361"/>
<dbReference type="Gene3D" id="1.10.10.690">
    <property type="entry name" value="YidB-like"/>
    <property type="match status" value="1"/>
</dbReference>
<evidence type="ECO:0000313" key="1">
    <source>
        <dbReference type="EMBL" id="TEU24273.1"/>
    </source>
</evidence>
<protein>
    <submittedName>
        <fullName evidence="1">DUF937 domain-containing protein</fullName>
    </submittedName>
</protein>
<name>A0A4Y7X9T1_9GAMM</name>
<proteinExistence type="predicted"/>
<organism evidence="1 2">
    <name type="scientific">Alkanindiges illinoisensis</name>
    <dbReference type="NCBI Taxonomy" id="197183"/>
    <lineage>
        <taxon>Bacteria</taxon>
        <taxon>Pseudomonadati</taxon>
        <taxon>Pseudomonadota</taxon>
        <taxon>Gammaproteobacteria</taxon>
        <taxon>Moraxellales</taxon>
        <taxon>Moraxellaceae</taxon>
        <taxon>Alkanindiges</taxon>
    </lineage>
</organism>
<dbReference type="AlphaFoldDB" id="A0A4Y7X9T1"/>
<comment type="caution">
    <text evidence="1">The sequence shown here is derived from an EMBL/GenBank/DDBJ whole genome shotgun (WGS) entry which is preliminary data.</text>
</comment>
<dbReference type="InterPro" id="IPR027405">
    <property type="entry name" value="YidB-like"/>
</dbReference>
<reference evidence="1 2" key="1">
    <citation type="submission" date="2019-03" db="EMBL/GenBank/DDBJ databases">
        <title>Alkanindiges illinoisensis: a potential pathogenic isolated from ascites of a gastric cancer patient with abdominal metastasis.</title>
        <authorList>
            <person name="Hu X."/>
            <person name="Yang B."/>
            <person name="Yan X."/>
            <person name="Lin L."/>
            <person name="Zhao H."/>
            <person name="Zhou F."/>
            <person name="Su B."/>
            <person name="Chen J."/>
            <person name="Rui Y."/>
            <person name="Wang Q."/>
            <person name="Zheng L."/>
        </authorList>
    </citation>
    <scope>NUCLEOTIDE SEQUENCE [LARGE SCALE GENOMIC DNA]</scope>
    <source>
        <strain evidence="1 2">NFYY 23406</strain>
    </source>
</reference>
<dbReference type="Proteomes" id="UP000297834">
    <property type="component" value="Unassembled WGS sequence"/>
</dbReference>
<gene>
    <name evidence="1" type="ORF">E2B99_12785</name>
</gene>
<dbReference type="EMBL" id="SNTY01000067">
    <property type="protein sequence ID" value="TEU24273.1"/>
    <property type="molecule type" value="Genomic_DNA"/>
</dbReference>
<dbReference type="SUPFAM" id="SSF140804">
    <property type="entry name" value="YidB-like"/>
    <property type="match status" value="1"/>
</dbReference>
<sequence length="165" mass="17601">MGTKHDPVTHTDPAHIDRTVVNQVIDSALGGLAGGNMHEHAFAQPERQASFMLKLIPLVLHWIKQQGGLNPALQVLRQKGLEAQVASWVGPGINDRITPDMLDGLFASGSIEQVAQQFGISTATAHTGLAVVLPQVIDILTSASSADVSHADIETNNVLTRLNHL</sequence>
<accession>A0A4Y7X9T1</accession>
<keyword evidence="2" id="KW-1185">Reference proteome</keyword>
<dbReference type="RefSeq" id="WP_134245445.1">
    <property type="nucleotide sequence ID" value="NZ_SNTY01000067.1"/>
</dbReference>
<dbReference type="InterPro" id="IPR045372">
    <property type="entry name" value="YidB"/>
</dbReference>
<dbReference type="OrthoDB" id="5957313at2"/>
<dbReference type="Pfam" id="PF20159">
    <property type="entry name" value="YidB"/>
    <property type="match status" value="1"/>
</dbReference>
<evidence type="ECO:0000313" key="2">
    <source>
        <dbReference type="Proteomes" id="UP000297834"/>
    </source>
</evidence>